<name>A0A250L9X2_9BURK</name>
<feature type="region of interest" description="Disordered" evidence="1">
    <location>
        <begin position="19"/>
        <end position="64"/>
    </location>
</feature>
<reference evidence="2" key="2">
    <citation type="journal article" date="2017" name="Genome Announc.">
        <title>High-Quality Draft Genome Sequence of Burkholderia contaminans CH-1, a Gram-Negative Bacterium That Metabolizes 2-Azahypoxanthine, a Plant Growth-Regulating Compound.</title>
        <authorList>
            <person name="Choi J.-H."/>
            <person name="Sugiura H."/>
            <person name="Moriuchi R."/>
            <person name="Kawagishi H."/>
            <person name="Dohra H."/>
        </authorList>
    </citation>
    <scope>NUCLEOTIDE SEQUENCE</scope>
    <source>
        <strain evidence="2">CH-1</strain>
    </source>
</reference>
<evidence type="ECO:0000256" key="1">
    <source>
        <dbReference type="SAM" id="MobiDB-lite"/>
    </source>
</evidence>
<sequence>MKSRKSLYFMKMVRATRQAGSDGWAQRPAATPNRPTILPALPHARPAEKKVDRAQTPYGTGLAI</sequence>
<proteinExistence type="predicted"/>
<evidence type="ECO:0000313" key="2">
    <source>
        <dbReference type="EMBL" id="BBA41382.1"/>
    </source>
</evidence>
<organism evidence="2">
    <name type="scientific">Burkholderia contaminans</name>
    <dbReference type="NCBI Taxonomy" id="488447"/>
    <lineage>
        <taxon>Bacteria</taxon>
        <taxon>Pseudomonadati</taxon>
        <taxon>Pseudomonadota</taxon>
        <taxon>Betaproteobacteria</taxon>
        <taxon>Burkholderiales</taxon>
        <taxon>Burkholderiaceae</taxon>
        <taxon>Burkholderia</taxon>
        <taxon>Burkholderia cepacia complex</taxon>
    </lineage>
</organism>
<gene>
    <name evidence="2" type="ORF">BCCH1_38350</name>
</gene>
<dbReference type="AlphaFoldDB" id="A0A250L9X2"/>
<dbReference type="RefSeq" id="WP_124616238.1">
    <property type="nucleotide sequence ID" value="NZ_CADEVJ010000002.1"/>
</dbReference>
<reference evidence="2" key="1">
    <citation type="journal article" date="2016" name="Biosci. Biotechnol. Biochem.">
        <title>Bioconversion of AHX to AOH by resting cells of Burkholderia contaminans CH-1.</title>
        <authorList>
            <person name="Choi J.H."/>
            <person name="Kikuchi A."/>
            <person name="Pumkaeo P."/>
            <person name="Hirai H."/>
            <person name="Tokuyama S."/>
            <person name="Kawagishi H."/>
        </authorList>
    </citation>
    <scope>NUCLEOTIDE SEQUENCE</scope>
    <source>
        <strain evidence="2">CH-1</strain>
    </source>
</reference>
<accession>A0A250L9X2</accession>
<protein>
    <submittedName>
        <fullName evidence="2">Uncharacterized protein</fullName>
    </submittedName>
</protein>
<dbReference type="EMBL" id="AP018358">
    <property type="protein sequence ID" value="BBA41382.1"/>
    <property type="molecule type" value="Genomic_DNA"/>
</dbReference>